<reference evidence="6" key="1">
    <citation type="submission" date="2020-05" db="EMBL/GenBank/DDBJ databases">
        <title>Frigoriglobus tundricola gen. nov., sp. nov., a psychrotolerant cellulolytic planctomycete of the family Gemmataceae with two divergent copies of 16S rRNA gene.</title>
        <authorList>
            <person name="Kulichevskaya I.S."/>
            <person name="Ivanova A.A."/>
            <person name="Naumoff D.G."/>
            <person name="Beletsky A.V."/>
            <person name="Rijpstra W.I.C."/>
            <person name="Sinninghe Damste J.S."/>
            <person name="Mardanov A.V."/>
            <person name="Ravin N.V."/>
            <person name="Dedysh S.N."/>
        </authorList>
    </citation>
    <scope>NUCLEOTIDE SEQUENCE [LARGE SCALE GENOMIC DNA]</scope>
    <source>
        <strain evidence="6">PL17</strain>
    </source>
</reference>
<dbReference type="Gene3D" id="3.40.50.920">
    <property type="match status" value="1"/>
</dbReference>
<gene>
    <name evidence="5" type="ORF">FTUN_3754</name>
</gene>
<keyword evidence="6" id="KW-1185">Reference proteome</keyword>
<dbReference type="Pfam" id="PF02779">
    <property type="entry name" value="Transket_pyr"/>
    <property type="match status" value="1"/>
</dbReference>
<dbReference type="Pfam" id="PF02780">
    <property type="entry name" value="Transketolase_C"/>
    <property type="match status" value="1"/>
</dbReference>
<dbReference type="InterPro" id="IPR009014">
    <property type="entry name" value="Transketo_C/PFOR_II"/>
</dbReference>
<evidence type="ECO:0000256" key="3">
    <source>
        <dbReference type="ARBA" id="ARBA00023002"/>
    </source>
</evidence>
<protein>
    <recommendedName>
        <fullName evidence="2">3-methyl-2-oxobutanoate dehydrogenase (2-methylpropanoyl-transferring)</fullName>
        <ecNumber evidence="2">1.2.4.4</ecNumber>
    </recommendedName>
</protein>
<dbReference type="AlphaFoldDB" id="A0A6M5YQ76"/>
<dbReference type="EMBL" id="CP053452">
    <property type="protein sequence ID" value="QJW96197.1"/>
    <property type="molecule type" value="Genomic_DNA"/>
</dbReference>
<feature type="domain" description="Transketolase-like pyrimidine-binding" evidence="4">
    <location>
        <begin position="2"/>
        <end position="171"/>
    </location>
</feature>
<dbReference type="PANTHER" id="PTHR42980:SF1">
    <property type="entry name" value="2-OXOISOVALERATE DEHYDROGENASE SUBUNIT BETA, MITOCHONDRIAL"/>
    <property type="match status" value="1"/>
</dbReference>
<evidence type="ECO:0000313" key="5">
    <source>
        <dbReference type="EMBL" id="QJW96197.1"/>
    </source>
</evidence>
<organism evidence="5 6">
    <name type="scientific">Frigoriglobus tundricola</name>
    <dbReference type="NCBI Taxonomy" id="2774151"/>
    <lineage>
        <taxon>Bacteria</taxon>
        <taxon>Pseudomonadati</taxon>
        <taxon>Planctomycetota</taxon>
        <taxon>Planctomycetia</taxon>
        <taxon>Gemmatales</taxon>
        <taxon>Gemmataceae</taxon>
        <taxon>Frigoriglobus</taxon>
    </lineage>
</organism>
<dbReference type="KEGG" id="ftj:FTUN_3754"/>
<dbReference type="InterPro" id="IPR005475">
    <property type="entry name" value="Transketolase-like_Pyr-bd"/>
</dbReference>
<name>A0A6M5YQ76_9BACT</name>
<dbReference type="Proteomes" id="UP000503447">
    <property type="component" value="Chromosome"/>
</dbReference>
<dbReference type="EC" id="1.2.4.4" evidence="2"/>
<dbReference type="SUPFAM" id="SSF52518">
    <property type="entry name" value="Thiamin diphosphate-binding fold (THDP-binding)"/>
    <property type="match status" value="1"/>
</dbReference>
<keyword evidence="3 5" id="KW-0560">Oxidoreductase</keyword>
<dbReference type="GO" id="GO:0009083">
    <property type="term" value="P:branched-chain amino acid catabolic process"/>
    <property type="evidence" value="ECO:0007669"/>
    <property type="project" value="TreeGrafter"/>
</dbReference>
<dbReference type="GO" id="GO:0003863">
    <property type="term" value="F:branched-chain 2-oxo acid dehydrogenase activity"/>
    <property type="evidence" value="ECO:0007669"/>
    <property type="project" value="UniProtKB-EC"/>
</dbReference>
<dbReference type="InterPro" id="IPR029061">
    <property type="entry name" value="THDP-binding"/>
</dbReference>
<dbReference type="GO" id="GO:0007584">
    <property type="term" value="P:response to nutrient"/>
    <property type="evidence" value="ECO:0007669"/>
    <property type="project" value="TreeGrafter"/>
</dbReference>
<accession>A0A6M5YQ76</accession>
<dbReference type="RefSeq" id="WP_171471827.1">
    <property type="nucleotide sequence ID" value="NZ_CP053452.2"/>
</dbReference>
<evidence type="ECO:0000313" key="6">
    <source>
        <dbReference type="Proteomes" id="UP000503447"/>
    </source>
</evidence>
<evidence type="ECO:0000256" key="2">
    <source>
        <dbReference type="ARBA" id="ARBA00012277"/>
    </source>
</evidence>
<sequence>MANMAQAVRMALHYGETHLGVTDVFGEDVGPPLGGVFTATQGLRTAWNTPLDERGIIGTAMGIAYAGGRPVCEIQFCDYAFNVLDMFKIAGNQRWASGGGYDMPLVVMTPNGAGIRGSLYHSHSFESWASRLPGWKVVMPSNALDAYGLMLAAIKDPNPVLVLLPKALLRARDTRLIPGEPADADELSRMIDAPVNDRAGWEPQWPDLGDHTVPIGSAALVREGTAGTVISYGRPLPVCAQAADELARDHGRTFDVIDLRSIFPYDWDTISKSVLKTGRVLIVNEDTEVTNFGEHLLRRVVDEHFYDLAVRPRTLMGKHVPGIGMNQNYEVNSVPQLGDVRTALWDLATEAA</sequence>
<dbReference type="InterPro" id="IPR033248">
    <property type="entry name" value="Transketolase_C"/>
</dbReference>
<dbReference type="PANTHER" id="PTHR42980">
    <property type="entry name" value="2-OXOISOVALERATE DEHYDROGENASE SUBUNIT BETA-RELATED"/>
    <property type="match status" value="1"/>
</dbReference>
<evidence type="ECO:0000256" key="1">
    <source>
        <dbReference type="ARBA" id="ARBA00001964"/>
    </source>
</evidence>
<evidence type="ECO:0000259" key="4">
    <source>
        <dbReference type="SMART" id="SM00861"/>
    </source>
</evidence>
<dbReference type="SMART" id="SM00861">
    <property type="entry name" value="Transket_pyr"/>
    <property type="match status" value="1"/>
</dbReference>
<dbReference type="SUPFAM" id="SSF52922">
    <property type="entry name" value="TK C-terminal domain-like"/>
    <property type="match status" value="1"/>
</dbReference>
<proteinExistence type="predicted"/>
<dbReference type="Gene3D" id="3.40.50.970">
    <property type="match status" value="1"/>
</dbReference>
<comment type="cofactor">
    <cofactor evidence="1">
        <name>thiamine diphosphate</name>
        <dbReference type="ChEBI" id="CHEBI:58937"/>
    </cofactor>
</comment>